<keyword evidence="1" id="KW-0560">Oxidoreductase</keyword>
<evidence type="ECO:0000256" key="1">
    <source>
        <dbReference type="ARBA" id="ARBA00023002"/>
    </source>
</evidence>
<dbReference type="GO" id="GO:0050660">
    <property type="term" value="F:flavin adenine dinucleotide binding"/>
    <property type="evidence" value="ECO:0007669"/>
    <property type="project" value="TreeGrafter"/>
</dbReference>
<dbReference type="SUPFAM" id="SSF51905">
    <property type="entry name" value="FAD/NAD(P)-binding domain"/>
    <property type="match status" value="1"/>
</dbReference>
<dbReference type="InterPro" id="IPR036188">
    <property type="entry name" value="FAD/NAD-bd_sf"/>
</dbReference>
<dbReference type="AlphaFoldDB" id="A0A1H7ICG3"/>
<protein>
    <submittedName>
        <fullName evidence="2">Pyridine nucleotide-disulphide oxidoreductase</fullName>
    </submittedName>
</protein>
<keyword evidence="3" id="KW-1185">Reference proteome</keyword>
<dbReference type="PANTHER" id="PTHR43539">
    <property type="entry name" value="FLAVIN-BINDING MONOOXYGENASE-LIKE PROTEIN (AFU_ORTHOLOGUE AFUA_4G09220)"/>
    <property type="match status" value="1"/>
</dbReference>
<sequence>MDTKKSSKQQKTLKTYRTVIVGAGPAGIGMGVALKDFGVYDFVILEKGLIGSTFLKWTTETRFLTPSFQSTQFGLLDLNAVAINTSPAYSSGKEHLSGPEYVHYLNRVVYEFQLPVHEEREVMTVVKRDRDFVLETVDAYYVAEYLIWSTGEFQFPNDRPFPGAELCIHNSRIGSYRDLLGDDFTIIGGYESGVDAALNLAMLGRETAILERGTVMDSKSQDPSVTLSFYTKQRLDETTAADGIRLEERTEVKKVTHGGNGAFRIHTGSGYYESPTPPILATGFKGGEEQIHDLFYNTGGRPQLNEWDESTRTPNLYLAGPHVMHQNVIFCFIYKFRQRFGIVAHRIATQLGMDTDAAVKLYRRHNMFLDDLSCCQEDCKC</sequence>
<dbReference type="STRING" id="332977.SAMN05421740_102193"/>
<organism evidence="2 3">
    <name type="scientific">Parapedobacter koreensis</name>
    <dbReference type="NCBI Taxonomy" id="332977"/>
    <lineage>
        <taxon>Bacteria</taxon>
        <taxon>Pseudomonadati</taxon>
        <taxon>Bacteroidota</taxon>
        <taxon>Sphingobacteriia</taxon>
        <taxon>Sphingobacteriales</taxon>
        <taxon>Sphingobacteriaceae</taxon>
        <taxon>Parapedobacter</taxon>
    </lineage>
</organism>
<evidence type="ECO:0000313" key="3">
    <source>
        <dbReference type="Proteomes" id="UP000198916"/>
    </source>
</evidence>
<gene>
    <name evidence="2" type="ORF">SAMN05421740_102193</name>
</gene>
<dbReference type="Pfam" id="PF13738">
    <property type="entry name" value="Pyr_redox_3"/>
    <property type="match status" value="1"/>
</dbReference>
<accession>A0A1H7ICG3</accession>
<dbReference type="Gene3D" id="3.50.50.60">
    <property type="entry name" value="FAD/NAD(P)-binding domain"/>
    <property type="match status" value="2"/>
</dbReference>
<proteinExistence type="predicted"/>
<dbReference type="Proteomes" id="UP000198916">
    <property type="component" value="Unassembled WGS sequence"/>
</dbReference>
<dbReference type="RefSeq" id="WP_090603268.1">
    <property type="nucleotide sequence ID" value="NZ_FNZR01000002.1"/>
</dbReference>
<reference evidence="3" key="1">
    <citation type="submission" date="2016-10" db="EMBL/GenBank/DDBJ databases">
        <authorList>
            <person name="Varghese N."/>
            <person name="Submissions S."/>
        </authorList>
    </citation>
    <scope>NUCLEOTIDE SEQUENCE [LARGE SCALE GENOMIC DNA]</scope>
    <source>
        <strain evidence="3">Jip14</strain>
    </source>
</reference>
<evidence type="ECO:0000313" key="2">
    <source>
        <dbReference type="EMBL" id="SEK60186.1"/>
    </source>
</evidence>
<name>A0A1H7ICG3_9SPHI</name>
<dbReference type="OrthoDB" id="178899at2"/>
<dbReference type="EMBL" id="FNZR01000002">
    <property type="protein sequence ID" value="SEK60186.1"/>
    <property type="molecule type" value="Genomic_DNA"/>
</dbReference>
<dbReference type="GO" id="GO:0004497">
    <property type="term" value="F:monooxygenase activity"/>
    <property type="evidence" value="ECO:0007669"/>
    <property type="project" value="TreeGrafter"/>
</dbReference>
<dbReference type="InterPro" id="IPR050982">
    <property type="entry name" value="Auxin_biosynth/cation_transpt"/>
</dbReference>
<dbReference type="PANTHER" id="PTHR43539:SF89">
    <property type="entry name" value="NAD(P)-BINDING DOMAIN-CONTAINING PROTEIN"/>
    <property type="match status" value="1"/>
</dbReference>